<dbReference type="AlphaFoldDB" id="A0A6N7XR81"/>
<evidence type="ECO:0000313" key="5">
    <source>
        <dbReference type="Proteomes" id="UP000469325"/>
    </source>
</evidence>
<dbReference type="InterPro" id="IPR001539">
    <property type="entry name" value="Peptidase_U32"/>
</dbReference>
<evidence type="ECO:0000256" key="1">
    <source>
        <dbReference type="ARBA" id="ARBA00022670"/>
    </source>
</evidence>
<dbReference type="EMBL" id="VUNC01000001">
    <property type="protein sequence ID" value="MST71961.1"/>
    <property type="molecule type" value="Genomic_DNA"/>
</dbReference>
<dbReference type="PROSITE" id="PS01276">
    <property type="entry name" value="PEPTIDASE_U32"/>
    <property type="match status" value="1"/>
</dbReference>
<dbReference type="GO" id="GO:0008233">
    <property type="term" value="F:peptidase activity"/>
    <property type="evidence" value="ECO:0007669"/>
    <property type="project" value="UniProtKB-KW"/>
</dbReference>
<evidence type="ECO:0000256" key="3">
    <source>
        <dbReference type="ARBA" id="ARBA00038374"/>
    </source>
</evidence>
<reference evidence="4 5" key="1">
    <citation type="submission" date="2019-08" db="EMBL/GenBank/DDBJ databases">
        <title>In-depth cultivation of the pig gut microbiome towards novel bacterial diversity and tailored functional studies.</title>
        <authorList>
            <person name="Wylensek D."/>
            <person name="Hitch T.C.A."/>
            <person name="Clavel T."/>
        </authorList>
    </citation>
    <scope>NUCLEOTIDE SEQUENCE [LARGE SCALE GENOMIC DNA]</scope>
    <source>
        <strain evidence="4 5">CA-Schmier-601-WT-1</strain>
    </source>
</reference>
<name>A0A6N7XR81_9ACTN</name>
<dbReference type="GO" id="GO:0006508">
    <property type="term" value="P:proteolysis"/>
    <property type="evidence" value="ECO:0007669"/>
    <property type="project" value="UniProtKB-KW"/>
</dbReference>
<dbReference type="RefSeq" id="WP_154433693.1">
    <property type="nucleotide sequence ID" value="NZ_VUNC01000001.1"/>
</dbReference>
<evidence type="ECO:0000313" key="4">
    <source>
        <dbReference type="EMBL" id="MST71961.1"/>
    </source>
</evidence>
<keyword evidence="2" id="KW-0378">Hydrolase</keyword>
<dbReference type="Proteomes" id="UP000469325">
    <property type="component" value="Unassembled WGS sequence"/>
</dbReference>
<dbReference type="SUPFAM" id="SSF51395">
    <property type="entry name" value="FMN-linked oxidoreductases"/>
    <property type="match status" value="1"/>
</dbReference>
<dbReference type="PANTHER" id="PTHR30217:SF6">
    <property type="entry name" value="TRNA HYDROXYLATION PROTEIN P"/>
    <property type="match status" value="1"/>
</dbReference>
<comment type="similarity">
    <text evidence="3">Belongs to the peptidase U32 family.</text>
</comment>
<keyword evidence="1" id="KW-0645">Protease</keyword>
<comment type="caution">
    <text evidence="4">The sequence shown here is derived from an EMBL/GenBank/DDBJ whole genome shotgun (WGS) entry which is preliminary data.</text>
</comment>
<organism evidence="4 5">
    <name type="scientific">Olsenella porci</name>
    <dbReference type="NCBI Taxonomy" id="2652279"/>
    <lineage>
        <taxon>Bacteria</taxon>
        <taxon>Bacillati</taxon>
        <taxon>Actinomycetota</taxon>
        <taxon>Coriobacteriia</taxon>
        <taxon>Coriobacteriales</taxon>
        <taxon>Atopobiaceae</taxon>
        <taxon>Olsenella</taxon>
    </lineage>
</organism>
<protein>
    <submittedName>
        <fullName evidence="4">U32 family peptidase</fullName>
    </submittedName>
</protein>
<keyword evidence="5" id="KW-1185">Reference proteome</keyword>
<gene>
    <name evidence="4" type="ORF">FYJ68_02395</name>
</gene>
<dbReference type="InterPro" id="IPR051454">
    <property type="entry name" value="RNA/ubiquinone_mod_enzymes"/>
</dbReference>
<proteinExistence type="inferred from homology"/>
<accession>A0A6N7XR81</accession>
<dbReference type="PANTHER" id="PTHR30217">
    <property type="entry name" value="PEPTIDASE U32 FAMILY"/>
    <property type="match status" value="1"/>
</dbReference>
<dbReference type="Pfam" id="PF01136">
    <property type="entry name" value="Peptidase_U32"/>
    <property type="match status" value="1"/>
</dbReference>
<sequence length="391" mass="42759">MELLSPAGGPEQLALAIHFGADSVYLAGRRWGMRSRAANFDDEGLARAVAYAHRHSARVHVTVNTVMRDRDVDELPAFLRLLDDIGVDAVIAADLAAISLAREFAPHVAIHVSTQASVMSARAAEEYARLGATRVVLGREMTLSQIAELRRRVTDELELECFAHGSMCMAYSGRCLLSAHLMGPGRSASDGSCVQPCRWAWRLGEERDPSVSATLESDGEASYLLSSNDLCMIDHLGELRQAGVDCIKLEGRNKGAYYAAAVTNAYRHVLDGDPVLPWRDELDLVSHRPYSTGFYLGEPTQNPGRQDYARDRRLVAVVEGCERREEGWLATVRCRNRAEAGAKVDVLSPGEPVRSAVLGEALVTNGQAYDVPLPFSVEPLDLLCAREDRGD</sequence>
<evidence type="ECO:0000256" key="2">
    <source>
        <dbReference type="ARBA" id="ARBA00022801"/>
    </source>
</evidence>